<proteinExistence type="predicted"/>
<dbReference type="AlphaFoldDB" id="A0AA88UB14"/>
<sequence>MVMVRLAAAVVVDGVVGDSEGQIGKIHHRRGPIRLMTSCTSYSKDHKKEEQRKDDSEKYNEDRQHEEDQADKWNLEGGDEREREREKRVETKPERDDQPQDAARKDQPAQ</sequence>
<protein>
    <submittedName>
        <fullName evidence="2">Uncharacterized protein</fullName>
    </submittedName>
</protein>
<gene>
    <name evidence="2" type="ORF">RJ640_006758</name>
</gene>
<reference evidence="2" key="1">
    <citation type="submission" date="2022-12" db="EMBL/GenBank/DDBJ databases">
        <title>Draft genome assemblies for two species of Escallonia (Escalloniales).</title>
        <authorList>
            <person name="Chanderbali A."/>
            <person name="Dervinis C."/>
            <person name="Anghel I."/>
            <person name="Soltis D."/>
            <person name="Soltis P."/>
            <person name="Zapata F."/>
        </authorList>
    </citation>
    <scope>NUCLEOTIDE SEQUENCE</scope>
    <source>
        <strain evidence="2">UCBG92.1500</strain>
        <tissue evidence="2">Leaf</tissue>
    </source>
</reference>
<keyword evidence="3" id="KW-1185">Reference proteome</keyword>
<evidence type="ECO:0000256" key="1">
    <source>
        <dbReference type="SAM" id="MobiDB-lite"/>
    </source>
</evidence>
<dbReference type="EMBL" id="JAVXUO010002907">
    <property type="protein sequence ID" value="KAK2968567.1"/>
    <property type="molecule type" value="Genomic_DNA"/>
</dbReference>
<name>A0AA88UB14_9ASTE</name>
<evidence type="ECO:0000313" key="2">
    <source>
        <dbReference type="EMBL" id="KAK2968567.1"/>
    </source>
</evidence>
<comment type="caution">
    <text evidence="2">The sequence shown here is derived from an EMBL/GenBank/DDBJ whole genome shotgun (WGS) entry which is preliminary data.</text>
</comment>
<feature type="region of interest" description="Disordered" evidence="1">
    <location>
        <begin position="21"/>
        <end position="110"/>
    </location>
</feature>
<evidence type="ECO:0000313" key="3">
    <source>
        <dbReference type="Proteomes" id="UP001187471"/>
    </source>
</evidence>
<feature type="compositionally biased region" description="Basic and acidic residues" evidence="1">
    <location>
        <begin position="43"/>
        <end position="110"/>
    </location>
</feature>
<accession>A0AA88UB14</accession>
<organism evidence="2 3">
    <name type="scientific">Escallonia rubra</name>
    <dbReference type="NCBI Taxonomy" id="112253"/>
    <lineage>
        <taxon>Eukaryota</taxon>
        <taxon>Viridiplantae</taxon>
        <taxon>Streptophyta</taxon>
        <taxon>Embryophyta</taxon>
        <taxon>Tracheophyta</taxon>
        <taxon>Spermatophyta</taxon>
        <taxon>Magnoliopsida</taxon>
        <taxon>eudicotyledons</taxon>
        <taxon>Gunneridae</taxon>
        <taxon>Pentapetalae</taxon>
        <taxon>asterids</taxon>
        <taxon>campanulids</taxon>
        <taxon>Escalloniales</taxon>
        <taxon>Escalloniaceae</taxon>
        <taxon>Escallonia</taxon>
    </lineage>
</organism>
<dbReference type="Proteomes" id="UP001187471">
    <property type="component" value="Unassembled WGS sequence"/>
</dbReference>